<dbReference type="Gene3D" id="1.10.630.10">
    <property type="entry name" value="Cytochrome P450"/>
    <property type="match status" value="1"/>
</dbReference>
<evidence type="ECO:0000313" key="1">
    <source>
        <dbReference type="EMBL" id="KAI9165442.1"/>
    </source>
</evidence>
<sequence length="309" mass="36383">MNTENTCIHLSNVHVIAVSYPEINKEISRKQDAIFASRPMSMSMEMTTRGYLTTAIVPSREHWKKMRRILTTEVFSLVKHRWFYAKMIEEADHLVHYVYNQIILGGLLNVRVATQHYYGNLIRKMVFNKWFFEDGSKYRGPSLEEEGHVYAIFKILHYLFSFCSSNFVPCFRWKLDLDGREKAMKKVVEIIDKHHKPIIEDRIRQWRIGFNKEIEDLLDVFITMKDGAIHKEMLLLEMFIIDGYFKNGCAIDGLRYFMEMRSVCFKNEDVNCRYANSANERLWKLTVNTRRSIKTAYSSAVEASNPKSG</sequence>
<dbReference type="AlphaFoldDB" id="A0AAD5IJS7"/>
<dbReference type="EMBL" id="JAJSOW010000105">
    <property type="protein sequence ID" value="KAI9165442.1"/>
    <property type="molecule type" value="Genomic_DNA"/>
</dbReference>
<evidence type="ECO:0008006" key="3">
    <source>
        <dbReference type="Google" id="ProtNLM"/>
    </source>
</evidence>
<reference evidence="1" key="2">
    <citation type="submission" date="2023-02" db="EMBL/GenBank/DDBJ databases">
        <authorList>
            <person name="Swenson N.G."/>
            <person name="Wegrzyn J.L."/>
            <person name="Mcevoy S.L."/>
        </authorList>
    </citation>
    <scope>NUCLEOTIDE SEQUENCE</scope>
    <source>
        <strain evidence="1">91603</strain>
        <tissue evidence="1">Leaf</tissue>
    </source>
</reference>
<accession>A0AAD5IJS7</accession>
<gene>
    <name evidence="1" type="ORF">LWI28_014297</name>
</gene>
<proteinExistence type="predicted"/>
<protein>
    <recommendedName>
        <fullName evidence="3">Cytochrome P450</fullName>
    </recommendedName>
</protein>
<name>A0AAD5IJS7_ACENE</name>
<dbReference type="PANTHER" id="PTHR24281">
    <property type="entry name" value="STEROID 21-HYDROXYLASE-RELATED"/>
    <property type="match status" value="1"/>
</dbReference>
<reference evidence="1" key="1">
    <citation type="journal article" date="2022" name="Plant J.">
        <title>Strategies of tolerance reflected in two North American maple genomes.</title>
        <authorList>
            <person name="McEvoy S.L."/>
            <person name="Sezen U.U."/>
            <person name="Trouern-Trend A."/>
            <person name="McMahon S.M."/>
            <person name="Schaberg P.G."/>
            <person name="Yang J."/>
            <person name="Wegrzyn J.L."/>
            <person name="Swenson N.G."/>
        </authorList>
    </citation>
    <scope>NUCLEOTIDE SEQUENCE</scope>
    <source>
        <strain evidence="1">91603</strain>
    </source>
</reference>
<evidence type="ECO:0000313" key="2">
    <source>
        <dbReference type="Proteomes" id="UP001064489"/>
    </source>
</evidence>
<comment type="caution">
    <text evidence="1">The sequence shown here is derived from an EMBL/GenBank/DDBJ whole genome shotgun (WGS) entry which is preliminary data.</text>
</comment>
<dbReference type="InterPro" id="IPR001128">
    <property type="entry name" value="Cyt_P450"/>
</dbReference>
<dbReference type="GO" id="GO:0005506">
    <property type="term" value="F:iron ion binding"/>
    <property type="evidence" value="ECO:0007669"/>
    <property type="project" value="InterPro"/>
</dbReference>
<dbReference type="InterPro" id="IPR036396">
    <property type="entry name" value="Cyt_P450_sf"/>
</dbReference>
<organism evidence="1 2">
    <name type="scientific">Acer negundo</name>
    <name type="common">Box elder</name>
    <dbReference type="NCBI Taxonomy" id="4023"/>
    <lineage>
        <taxon>Eukaryota</taxon>
        <taxon>Viridiplantae</taxon>
        <taxon>Streptophyta</taxon>
        <taxon>Embryophyta</taxon>
        <taxon>Tracheophyta</taxon>
        <taxon>Spermatophyta</taxon>
        <taxon>Magnoliopsida</taxon>
        <taxon>eudicotyledons</taxon>
        <taxon>Gunneridae</taxon>
        <taxon>Pentapetalae</taxon>
        <taxon>rosids</taxon>
        <taxon>malvids</taxon>
        <taxon>Sapindales</taxon>
        <taxon>Sapindaceae</taxon>
        <taxon>Hippocastanoideae</taxon>
        <taxon>Acereae</taxon>
        <taxon>Acer</taxon>
    </lineage>
</organism>
<dbReference type="Pfam" id="PF00067">
    <property type="entry name" value="p450"/>
    <property type="match status" value="1"/>
</dbReference>
<dbReference type="GO" id="GO:0016705">
    <property type="term" value="F:oxidoreductase activity, acting on paired donors, with incorporation or reduction of molecular oxygen"/>
    <property type="evidence" value="ECO:0007669"/>
    <property type="project" value="InterPro"/>
</dbReference>
<keyword evidence="2" id="KW-1185">Reference proteome</keyword>
<dbReference type="GO" id="GO:0020037">
    <property type="term" value="F:heme binding"/>
    <property type="evidence" value="ECO:0007669"/>
    <property type="project" value="InterPro"/>
</dbReference>
<dbReference type="GO" id="GO:0004497">
    <property type="term" value="F:monooxygenase activity"/>
    <property type="evidence" value="ECO:0007669"/>
    <property type="project" value="InterPro"/>
</dbReference>
<dbReference type="SUPFAM" id="SSF48264">
    <property type="entry name" value="Cytochrome P450"/>
    <property type="match status" value="1"/>
</dbReference>
<dbReference type="Proteomes" id="UP001064489">
    <property type="component" value="Chromosome 10"/>
</dbReference>